<accession>A0A8H6HZF7</accession>
<dbReference type="Proteomes" id="UP000521943">
    <property type="component" value="Unassembled WGS sequence"/>
</dbReference>
<proteinExistence type="predicted"/>
<evidence type="ECO:0000313" key="2">
    <source>
        <dbReference type="Proteomes" id="UP000521943"/>
    </source>
</evidence>
<organism evidence="1 2">
    <name type="scientific">Ephemerocybe angulata</name>
    <dbReference type="NCBI Taxonomy" id="980116"/>
    <lineage>
        <taxon>Eukaryota</taxon>
        <taxon>Fungi</taxon>
        <taxon>Dikarya</taxon>
        <taxon>Basidiomycota</taxon>
        <taxon>Agaricomycotina</taxon>
        <taxon>Agaricomycetes</taxon>
        <taxon>Agaricomycetidae</taxon>
        <taxon>Agaricales</taxon>
        <taxon>Agaricineae</taxon>
        <taxon>Psathyrellaceae</taxon>
        <taxon>Ephemerocybe</taxon>
    </lineage>
</organism>
<dbReference type="EMBL" id="JACGCI010000033">
    <property type="protein sequence ID" value="KAF6754643.1"/>
    <property type="molecule type" value="Genomic_DNA"/>
</dbReference>
<keyword evidence="2" id="KW-1185">Reference proteome</keyword>
<evidence type="ECO:0000313" key="1">
    <source>
        <dbReference type="EMBL" id="KAF6754643.1"/>
    </source>
</evidence>
<gene>
    <name evidence="1" type="ORF">DFP72DRAFT_1169997</name>
</gene>
<protein>
    <submittedName>
        <fullName evidence="1">Uncharacterized protein</fullName>
    </submittedName>
</protein>
<sequence length="239" mass="26104">MANPDEVYDQDLTRLIATFNRILGDPSSTPSSITSAILTEVTLALPQALALSVWATVSRNPTHVDSILSKLNTVVDDERLQSLEVVGGEDGPEEFLCAFYRLLNEIVSDNLHIEPGNAEELILTLNESNPVLTAALLQAVGLQVGLMDSEHHVWMIKEALGLDDTVQDPREALSVAALIVFEVMGAERVTSEVAEAGEETYDDVIKALTALKDRDVVRDANALVLLKRKTLPTTYHFRG</sequence>
<name>A0A8H6HZF7_9AGAR</name>
<reference evidence="1 2" key="1">
    <citation type="submission" date="2020-07" db="EMBL/GenBank/DDBJ databases">
        <title>Comparative genomics of pyrophilous fungi reveals a link between fire events and developmental genes.</title>
        <authorList>
            <consortium name="DOE Joint Genome Institute"/>
            <person name="Steindorff A.S."/>
            <person name="Carver A."/>
            <person name="Calhoun S."/>
            <person name="Stillman K."/>
            <person name="Liu H."/>
            <person name="Lipzen A."/>
            <person name="Pangilinan J."/>
            <person name="Labutti K."/>
            <person name="Bruns T.D."/>
            <person name="Grigoriev I.V."/>
        </authorList>
    </citation>
    <scope>NUCLEOTIDE SEQUENCE [LARGE SCALE GENOMIC DNA]</scope>
    <source>
        <strain evidence="1 2">CBS 144469</strain>
    </source>
</reference>
<dbReference type="AlphaFoldDB" id="A0A8H6HZF7"/>
<comment type="caution">
    <text evidence="1">The sequence shown here is derived from an EMBL/GenBank/DDBJ whole genome shotgun (WGS) entry which is preliminary data.</text>
</comment>